<reference evidence="3" key="1">
    <citation type="submission" date="2016-10" db="EMBL/GenBank/DDBJ databases">
        <authorList>
            <person name="Varghese N."/>
            <person name="Submissions S."/>
        </authorList>
    </citation>
    <scope>NUCLEOTIDE SEQUENCE [LARGE SCALE GENOMIC DNA]</scope>
    <source>
        <strain evidence="3">DSM 43161</strain>
    </source>
</reference>
<dbReference type="Proteomes" id="UP000183642">
    <property type="component" value="Unassembled WGS sequence"/>
</dbReference>
<keyword evidence="1" id="KW-0812">Transmembrane</keyword>
<organism evidence="2 3">
    <name type="scientific">Geodermatophilus obscurus</name>
    <dbReference type="NCBI Taxonomy" id="1861"/>
    <lineage>
        <taxon>Bacteria</taxon>
        <taxon>Bacillati</taxon>
        <taxon>Actinomycetota</taxon>
        <taxon>Actinomycetes</taxon>
        <taxon>Geodermatophilales</taxon>
        <taxon>Geodermatophilaceae</taxon>
        <taxon>Geodermatophilus</taxon>
    </lineage>
</organism>
<keyword evidence="3" id="KW-1185">Reference proteome</keyword>
<evidence type="ECO:0008006" key="4">
    <source>
        <dbReference type="Google" id="ProtNLM"/>
    </source>
</evidence>
<accession>A0A1I5GPD7</accession>
<dbReference type="AlphaFoldDB" id="A0A1I5GPD7"/>
<protein>
    <recommendedName>
        <fullName evidence="4">Integral membrane protein</fullName>
    </recommendedName>
</protein>
<name>A0A1I5GPD7_9ACTN</name>
<dbReference type="RefSeq" id="WP_075014329.1">
    <property type="nucleotide sequence ID" value="NZ_FOWE01000007.1"/>
</dbReference>
<evidence type="ECO:0000313" key="3">
    <source>
        <dbReference type="Proteomes" id="UP000183642"/>
    </source>
</evidence>
<feature type="transmembrane region" description="Helical" evidence="1">
    <location>
        <begin position="101"/>
        <end position="119"/>
    </location>
</feature>
<feature type="transmembrane region" description="Helical" evidence="1">
    <location>
        <begin position="74"/>
        <end position="95"/>
    </location>
</feature>
<evidence type="ECO:0000313" key="2">
    <source>
        <dbReference type="EMBL" id="SFO37780.1"/>
    </source>
</evidence>
<feature type="transmembrane region" description="Helical" evidence="1">
    <location>
        <begin position="12"/>
        <end position="37"/>
    </location>
</feature>
<feature type="transmembrane region" description="Helical" evidence="1">
    <location>
        <begin position="43"/>
        <end position="62"/>
    </location>
</feature>
<sequence>MADGRTPVPRPVPVRVAAGLGLLVAAYTLVSAVPLFAGVSIGVGYALFGAVFLGVSVLAAVGSVRALSGRGGGLLSAAGAVFAGLAALGLVLGVVSGRDAGVLPLVLIAVGVAVVVLLTRPESRAFFAATRGGR</sequence>
<keyword evidence="1" id="KW-0472">Membrane</keyword>
<evidence type="ECO:0000256" key="1">
    <source>
        <dbReference type="SAM" id="Phobius"/>
    </source>
</evidence>
<dbReference type="EMBL" id="FOWE01000007">
    <property type="protein sequence ID" value="SFO37780.1"/>
    <property type="molecule type" value="Genomic_DNA"/>
</dbReference>
<keyword evidence="1" id="KW-1133">Transmembrane helix</keyword>
<gene>
    <name evidence="2" type="ORF">SAMN05660359_02988</name>
</gene>
<proteinExistence type="predicted"/>